<dbReference type="InterPro" id="IPR036513">
    <property type="entry name" value="STAS_dom_sf"/>
</dbReference>
<name>A0ABV7JRI6_9ALTE</name>
<dbReference type="SUPFAM" id="SSF52091">
    <property type="entry name" value="SpoIIaa-like"/>
    <property type="match status" value="1"/>
</dbReference>
<dbReference type="InterPro" id="IPR002645">
    <property type="entry name" value="STAS_dom"/>
</dbReference>
<dbReference type="InterPro" id="IPR058548">
    <property type="entry name" value="MlaB-like_STAS"/>
</dbReference>
<gene>
    <name evidence="2" type="ORF">ACFOEW_02580</name>
</gene>
<dbReference type="Proteomes" id="UP001595477">
    <property type="component" value="Unassembled WGS sequence"/>
</dbReference>
<evidence type="ECO:0000313" key="2">
    <source>
        <dbReference type="EMBL" id="MFC3200704.1"/>
    </source>
</evidence>
<keyword evidence="3" id="KW-1185">Reference proteome</keyword>
<sequence>MPLEFKGEPINTIVLPESVTIFEVKAIHEALLSVASNSLLTLDLANTAEVDAAGMQLILAFVQQQEKSANPVQLINVSDELQATLMLLGAELGKSNQNAGVAL</sequence>
<dbReference type="Pfam" id="PF13466">
    <property type="entry name" value="STAS_2"/>
    <property type="match status" value="1"/>
</dbReference>
<dbReference type="InterPro" id="IPR052746">
    <property type="entry name" value="MlaB_ABC_Transporter"/>
</dbReference>
<dbReference type="PANTHER" id="PTHR35849:SF2">
    <property type="entry name" value="BLR2341 PROTEIN"/>
    <property type="match status" value="1"/>
</dbReference>
<dbReference type="Gene3D" id="3.30.750.24">
    <property type="entry name" value="STAS domain"/>
    <property type="match status" value="1"/>
</dbReference>
<organism evidence="2 3">
    <name type="scientific">Alteromonas oceani</name>
    <dbReference type="NCBI Taxonomy" id="2071609"/>
    <lineage>
        <taxon>Bacteria</taxon>
        <taxon>Pseudomonadati</taxon>
        <taxon>Pseudomonadota</taxon>
        <taxon>Gammaproteobacteria</taxon>
        <taxon>Alteromonadales</taxon>
        <taxon>Alteromonadaceae</taxon>
        <taxon>Alteromonas/Salinimonas group</taxon>
        <taxon>Alteromonas</taxon>
    </lineage>
</organism>
<evidence type="ECO:0000313" key="3">
    <source>
        <dbReference type="Proteomes" id="UP001595477"/>
    </source>
</evidence>
<dbReference type="RefSeq" id="WP_123326736.1">
    <property type="nucleotide sequence ID" value="NZ_JBHRSX010000007.1"/>
</dbReference>
<comment type="caution">
    <text evidence="2">The sequence shown here is derived from an EMBL/GenBank/DDBJ whole genome shotgun (WGS) entry which is preliminary data.</text>
</comment>
<accession>A0ABV7JRI6</accession>
<dbReference type="EMBL" id="JBHRSX010000007">
    <property type="protein sequence ID" value="MFC3200704.1"/>
    <property type="molecule type" value="Genomic_DNA"/>
</dbReference>
<protein>
    <submittedName>
        <fullName evidence="2">Lipid asymmetry maintenance protein MlaB</fullName>
    </submittedName>
</protein>
<feature type="domain" description="STAS" evidence="1">
    <location>
        <begin position="27"/>
        <end position="103"/>
    </location>
</feature>
<dbReference type="PANTHER" id="PTHR35849">
    <property type="entry name" value="BLR2341 PROTEIN"/>
    <property type="match status" value="1"/>
</dbReference>
<proteinExistence type="predicted"/>
<dbReference type="PROSITE" id="PS50801">
    <property type="entry name" value="STAS"/>
    <property type="match status" value="1"/>
</dbReference>
<reference evidence="3" key="1">
    <citation type="journal article" date="2019" name="Int. J. Syst. Evol. Microbiol.">
        <title>The Global Catalogue of Microorganisms (GCM) 10K type strain sequencing project: providing services to taxonomists for standard genome sequencing and annotation.</title>
        <authorList>
            <consortium name="The Broad Institute Genomics Platform"/>
            <consortium name="The Broad Institute Genome Sequencing Center for Infectious Disease"/>
            <person name="Wu L."/>
            <person name="Ma J."/>
        </authorList>
    </citation>
    <scope>NUCLEOTIDE SEQUENCE [LARGE SCALE GENOMIC DNA]</scope>
    <source>
        <strain evidence="3">KCTC 52449</strain>
    </source>
</reference>
<evidence type="ECO:0000259" key="1">
    <source>
        <dbReference type="PROSITE" id="PS50801"/>
    </source>
</evidence>